<evidence type="ECO:0000256" key="3">
    <source>
        <dbReference type="ARBA" id="ARBA00009736"/>
    </source>
</evidence>
<feature type="binding site" evidence="9">
    <location>
        <position position="261"/>
    </location>
    <ligand>
        <name>Mg(2+)</name>
        <dbReference type="ChEBI" id="CHEBI:18420"/>
        <label>1</label>
    </ligand>
</feature>
<reference evidence="11" key="3">
    <citation type="submission" date="2025-09" db="UniProtKB">
        <authorList>
            <consortium name="Ensembl"/>
        </authorList>
    </citation>
    <scope>IDENTIFICATION</scope>
</reference>
<keyword evidence="9" id="KW-0460">Magnesium</keyword>
<comment type="similarity">
    <text evidence="3 10">Belongs to the eukaryotic PMM family.</text>
</comment>
<feature type="binding site" evidence="8">
    <location>
        <position position="150"/>
    </location>
    <ligand>
        <name>alpha-D-mannose 1-phosphate</name>
        <dbReference type="ChEBI" id="CHEBI:58409"/>
    </ligand>
</feature>
<evidence type="ECO:0000256" key="1">
    <source>
        <dbReference type="ARBA" id="ARBA00004496"/>
    </source>
</evidence>
<dbReference type="AlphaFoldDB" id="A0A9L0I9B4"/>
<dbReference type="GO" id="GO:0006013">
    <property type="term" value="P:mannose metabolic process"/>
    <property type="evidence" value="ECO:0007669"/>
    <property type="project" value="Ensembl"/>
</dbReference>
<evidence type="ECO:0000256" key="2">
    <source>
        <dbReference type="ARBA" id="ARBA00004699"/>
    </source>
</evidence>
<feature type="binding site" evidence="8">
    <location>
        <position position="217"/>
    </location>
    <ligand>
        <name>alpha-D-mannose 1-phosphate</name>
        <dbReference type="ChEBI" id="CHEBI:58409"/>
    </ligand>
</feature>
<dbReference type="GeneTree" id="ENSGT00390000002918"/>
<protein>
    <recommendedName>
        <fullName evidence="5 10">Phosphomannomutase</fullName>
        <ecNumber evidence="5 10">5.4.2.8</ecNumber>
    </recommendedName>
</protein>
<keyword evidence="12" id="KW-1185">Reference proteome</keyword>
<dbReference type="Gene3D" id="3.40.50.1000">
    <property type="entry name" value="HAD superfamily/HAD-like"/>
    <property type="match status" value="2"/>
</dbReference>
<comment type="catalytic activity">
    <reaction evidence="10">
        <text>alpha-D-mannose 1-phosphate = D-mannose 6-phosphate</text>
        <dbReference type="Rhea" id="RHEA:11140"/>
        <dbReference type="ChEBI" id="CHEBI:58409"/>
        <dbReference type="ChEBI" id="CHEBI:58735"/>
        <dbReference type="EC" id="5.4.2.8"/>
    </reaction>
</comment>
<dbReference type="Proteomes" id="UP000694387">
    <property type="component" value="Chromosome 2"/>
</dbReference>
<feature type="binding site" evidence="9">
    <location>
        <position position="259"/>
    </location>
    <ligand>
        <name>Mg(2+)</name>
        <dbReference type="ChEBI" id="CHEBI:18420"/>
        <label>1</label>
    </ligand>
</feature>
<reference evidence="11" key="2">
    <citation type="submission" date="2025-08" db="UniProtKB">
        <authorList>
            <consortium name="Ensembl"/>
        </authorList>
    </citation>
    <scope>IDENTIFICATION</scope>
</reference>
<gene>
    <name evidence="11" type="primary">PMM1</name>
</gene>
<keyword evidence="9" id="KW-0479">Metal-binding</keyword>
<organism evidence="11 12">
    <name type="scientific">Equus asinus</name>
    <name type="common">Donkey</name>
    <name type="synonym">Equus africanus asinus</name>
    <dbReference type="NCBI Taxonomy" id="9793"/>
    <lineage>
        <taxon>Eukaryota</taxon>
        <taxon>Metazoa</taxon>
        <taxon>Chordata</taxon>
        <taxon>Craniata</taxon>
        <taxon>Vertebrata</taxon>
        <taxon>Euteleostomi</taxon>
        <taxon>Mammalia</taxon>
        <taxon>Eutheria</taxon>
        <taxon>Laurasiatheria</taxon>
        <taxon>Perissodactyla</taxon>
        <taxon>Equidae</taxon>
        <taxon>Equus</taxon>
    </lineage>
</organism>
<dbReference type="CDD" id="cd02585">
    <property type="entry name" value="HAD_PMM"/>
    <property type="match status" value="1"/>
</dbReference>
<sequence>MAVAAEGARRKERVLCLFDVDGTLTPARQKIDPEVAAFLQKLRSRVQIGVVGGSDYSKIAEQLGDGDEVIENFDYVFAENGTVQYKHGRLLSKQTIQNHLGEELLQDLINFCLRYMALLRLPKKRGTFIEFRNGMLNISPIGRSCTLEERIEFSELDKVSRALGSSCSFLESEPWFAALSWAEPCPEKEKIREKFVEALETEFAGKGLRFSRGGMISFDVFPEGWDKRYCLDSLDQDSFDTIHFFGNETSPGGNDFEIYADPRTVGHSVVSPQDTVQRCREIFFPETAHEA</sequence>
<feature type="binding site" evidence="8">
    <location>
        <position position="215"/>
    </location>
    <ligand>
        <name>alpha-D-mannose 1-phosphate</name>
        <dbReference type="ChEBI" id="CHEBI:58409"/>
    </ligand>
</feature>
<reference evidence="11 12" key="1">
    <citation type="journal article" date="2020" name="Nat. Commun.">
        <title>Donkey genomes provide new insights into domestication and selection for coat color.</title>
        <authorList>
            <person name="Wang"/>
            <person name="C."/>
            <person name="Li"/>
            <person name="H."/>
            <person name="Guo"/>
            <person name="Y."/>
            <person name="Huang"/>
            <person name="J."/>
            <person name="Sun"/>
            <person name="Y."/>
            <person name="Min"/>
            <person name="J."/>
            <person name="Wang"/>
            <person name="J."/>
            <person name="Fang"/>
            <person name="X."/>
            <person name="Zhao"/>
            <person name="Z."/>
            <person name="Wang"/>
            <person name="S."/>
            <person name="Zhang"/>
            <person name="Y."/>
            <person name="Liu"/>
            <person name="Q."/>
            <person name="Jiang"/>
            <person name="Q."/>
            <person name="Wang"/>
            <person name="X."/>
            <person name="Guo"/>
            <person name="Y."/>
            <person name="Yang"/>
            <person name="C."/>
            <person name="Wang"/>
            <person name="Y."/>
            <person name="Tian"/>
            <person name="F."/>
            <person name="Zhuang"/>
            <person name="G."/>
            <person name="Fan"/>
            <person name="Y."/>
            <person name="Gao"/>
            <person name="Q."/>
            <person name="Li"/>
            <person name="Y."/>
            <person name="Ju"/>
            <person name="Z."/>
            <person name="Li"/>
            <person name="J."/>
            <person name="Li"/>
            <person name="R."/>
            <person name="Hou"/>
            <person name="M."/>
            <person name="Yang"/>
            <person name="G."/>
            <person name="Liu"/>
            <person name="G."/>
            <person name="Liu"/>
            <person name="W."/>
            <person name="Guo"/>
            <person name="J."/>
            <person name="Pan"/>
            <person name="S."/>
            <person name="Fan"/>
            <person name="G."/>
            <person name="Zhang"/>
            <person name="W."/>
            <person name="Zhang"/>
            <person name="R."/>
            <person name="Yu"/>
            <person name="J."/>
            <person name="Zhang"/>
            <person name="X."/>
            <person name="Yin"/>
            <person name="Q."/>
            <person name="Ji"/>
            <person name="C."/>
            <person name="Jin"/>
            <person name="Y."/>
            <person name="Yue"/>
            <person name="G."/>
            <person name="Liu"/>
            <person name="M."/>
            <person name="Xu"/>
            <person name="J."/>
            <person name="Liu"/>
            <person name="S."/>
            <person name="Jordana"/>
            <person name="J."/>
            <person name="Noce"/>
            <person name="A."/>
            <person name="Amills"/>
            <person name="M."/>
            <person name="Wu"/>
            <person name="D.D."/>
            <person name="Li"/>
            <person name="S."/>
            <person name="Zhou"/>
            <person name="X. and Zhong"/>
            <person name="J."/>
        </authorList>
    </citation>
    <scope>NUCLEOTIDE SEQUENCE [LARGE SCALE GENOMIC DNA]</scope>
</reference>
<dbReference type="GO" id="GO:0006487">
    <property type="term" value="P:protein N-linked glycosylation"/>
    <property type="evidence" value="ECO:0007669"/>
    <property type="project" value="TreeGrafter"/>
</dbReference>
<evidence type="ECO:0000256" key="6">
    <source>
        <dbReference type="ARBA" id="ARBA00023235"/>
    </source>
</evidence>
<evidence type="ECO:0000313" key="11">
    <source>
        <dbReference type="Ensembl" id="ENSEASP00005036631.1"/>
    </source>
</evidence>
<dbReference type="GO" id="GO:0046872">
    <property type="term" value="F:metal ion binding"/>
    <property type="evidence" value="ECO:0007669"/>
    <property type="project" value="UniProtKB-KW"/>
</dbReference>
<feature type="binding site" evidence="8">
    <location>
        <position position="143"/>
    </location>
    <ligand>
        <name>alpha-D-mannose 1-phosphate</name>
        <dbReference type="ChEBI" id="CHEBI:58409"/>
    </ligand>
</feature>
<dbReference type="GO" id="GO:0043025">
    <property type="term" value="C:neuronal cell body"/>
    <property type="evidence" value="ECO:0007669"/>
    <property type="project" value="Ensembl"/>
</dbReference>
<feature type="binding site" evidence="8">
    <location>
        <position position="132"/>
    </location>
    <ligand>
        <name>alpha-D-mannose 1-phosphate</name>
        <dbReference type="ChEBI" id="CHEBI:58409"/>
    </ligand>
</feature>
<keyword evidence="6 10" id="KW-0413">Isomerase</keyword>
<evidence type="ECO:0000313" key="12">
    <source>
        <dbReference type="Proteomes" id="UP000694387"/>
    </source>
</evidence>
<dbReference type="SUPFAM" id="SSF56784">
    <property type="entry name" value="HAD-like"/>
    <property type="match status" value="2"/>
</dbReference>
<feature type="binding site" evidence="8">
    <location>
        <position position="28"/>
    </location>
    <ligand>
        <name>alpha-D-mannose 1-phosphate</name>
        <dbReference type="ChEBI" id="CHEBI:58409"/>
    </ligand>
</feature>
<dbReference type="PANTHER" id="PTHR10466">
    <property type="entry name" value="PHOSPHOMANNOMUTASE"/>
    <property type="match status" value="1"/>
</dbReference>
<feature type="binding site" evidence="9">
    <location>
        <position position="247"/>
    </location>
    <ligand>
        <name>Mg(2+)</name>
        <dbReference type="ChEBI" id="CHEBI:18420"/>
        <label>1</label>
    </ligand>
</feature>
<dbReference type="NCBIfam" id="TIGR01484">
    <property type="entry name" value="HAD-SF-IIB"/>
    <property type="match status" value="1"/>
</dbReference>
<dbReference type="InterPro" id="IPR005002">
    <property type="entry name" value="PMM"/>
</dbReference>
<feature type="active site" description="Nucleophile" evidence="7">
    <location>
        <position position="19"/>
    </location>
</feature>
<evidence type="ECO:0000256" key="4">
    <source>
        <dbReference type="ARBA" id="ARBA00011738"/>
    </source>
</evidence>
<feature type="active site" description="Proton donor/acceptor" evidence="7">
    <location>
        <position position="21"/>
    </location>
</feature>
<feature type="binding site" evidence="9">
    <location>
        <position position="264"/>
    </location>
    <ligand>
        <name>Mg(2+)</name>
        <dbReference type="ChEBI" id="CHEBI:18420"/>
        <label>1</label>
    </ligand>
</feature>
<dbReference type="Pfam" id="PF03332">
    <property type="entry name" value="PMM"/>
    <property type="match status" value="2"/>
</dbReference>
<dbReference type="InterPro" id="IPR023214">
    <property type="entry name" value="HAD_sf"/>
</dbReference>
<dbReference type="InterPro" id="IPR036412">
    <property type="entry name" value="HAD-like_sf"/>
</dbReference>
<comment type="cofactor">
    <cofactor evidence="9">
        <name>Mg(2+)</name>
        <dbReference type="ChEBI" id="CHEBI:18420"/>
    </cofactor>
</comment>
<evidence type="ECO:0000256" key="8">
    <source>
        <dbReference type="PIRSR" id="PIRSR605002-2"/>
    </source>
</evidence>
<dbReference type="InterPro" id="IPR006379">
    <property type="entry name" value="HAD-SF_hydro_IIB"/>
</dbReference>
<comment type="subunit">
    <text evidence="4 10">Homodimer.</text>
</comment>
<feature type="binding site" evidence="9">
    <location>
        <position position="21"/>
    </location>
    <ligand>
        <name>Mg(2+)</name>
        <dbReference type="ChEBI" id="CHEBI:18420"/>
        <label>1</label>
    </ligand>
</feature>
<feature type="binding site" evidence="9">
    <location>
        <position position="19"/>
    </location>
    <ligand>
        <name>Mg(2+)</name>
        <dbReference type="ChEBI" id="CHEBI:18420"/>
        <label>1</label>
    </ligand>
</feature>
<dbReference type="EC" id="5.4.2.8" evidence="5 10"/>
<name>A0A9L0I9B4_EQUAS</name>
<dbReference type="GO" id="GO:0009298">
    <property type="term" value="P:GDP-mannose biosynthetic process"/>
    <property type="evidence" value="ECO:0007669"/>
    <property type="project" value="InterPro"/>
</dbReference>
<comment type="function">
    <text evidence="10">Involved in the synthesis of the GDP-mannose and dolichol-phosphate-mannose required for a number of critical mannosyl transfer reactions.</text>
</comment>
<evidence type="ECO:0000256" key="5">
    <source>
        <dbReference type="ARBA" id="ARBA00012730"/>
    </source>
</evidence>
<dbReference type="GO" id="GO:0004615">
    <property type="term" value="F:phosphomannomutase activity"/>
    <property type="evidence" value="ECO:0007669"/>
    <property type="project" value="UniProtKB-EC"/>
</dbReference>
<evidence type="ECO:0000256" key="9">
    <source>
        <dbReference type="PIRSR" id="PIRSR605002-3"/>
    </source>
</evidence>
<accession>A0A9L0I9B4</accession>
<evidence type="ECO:0000256" key="7">
    <source>
        <dbReference type="PIRSR" id="PIRSR605002-1"/>
    </source>
</evidence>
<feature type="binding site" evidence="8">
    <location>
        <position position="219"/>
    </location>
    <ligand>
        <name>alpha-D-mannose 1-phosphate</name>
        <dbReference type="ChEBI" id="CHEBI:58409"/>
    </ligand>
</feature>
<dbReference type="PANTHER" id="PTHR10466:SF1">
    <property type="entry name" value="PHOSPHOMANNOMUTASE 1"/>
    <property type="match status" value="1"/>
</dbReference>
<dbReference type="Ensembl" id="ENSEAST00005040398.1">
    <property type="protein sequence ID" value="ENSEASP00005036631.1"/>
    <property type="gene ID" value="ENSEASG00005001528.2"/>
</dbReference>
<proteinExistence type="inferred from homology"/>
<comment type="subcellular location">
    <subcellularLocation>
        <location evidence="1 10">Cytoplasm</location>
    </subcellularLocation>
</comment>
<evidence type="ECO:0000256" key="10">
    <source>
        <dbReference type="RuleBase" id="RU361118"/>
    </source>
</evidence>
<comment type="pathway">
    <text evidence="2 10">Nucleotide-sugar biosynthesis; GDP-alpha-D-mannose biosynthesis; alpha-D-mannose 1-phosphate from D-fructose 6-phosphate: step 2/2.</text>
</comment>
<dbReference type="GO" id="GO:1990830">
    <property type="term" value="P:cellular response to leukemia inhibitory factor"/>
    <property type="evidence" value="ECO:0007669"/>
    <property type="project" value="Ensembl"/>
</dbReference>
<dbReference type="GO" id="GO:0005829">
    <property type="term" value="C:cytosol"/>
    <property type="evidence" value="ECO:0007669"/>
    <property type="project" value="Ensembl"/>
</dbReference>
<keyword evidence="10" id="KW-0963">Cytoplasm</keyword>